<dbReference type="PANTHER" id="PTHR31126:SF14">
    <property type="entry name" value="TYROSINE-PROTEIN PHOSPHATASE OCA6-RELATED"/>
    <property type="match status" value="1"/>
</dbReference>
<protein>
    <recommendedName>
        <fullName evidence="3">Tyrosine specific protein phosphatases domain-containing protein</fullName>
    </recommendedName>
</protein>
<dbReference type="GeneID" id="30179097"/>
<feature type="non-terminal residue" evidence="1">
    <location>
        <position position="1"/>
    </location>
</feature>
<dbReference type="RefSeq" id="XP_019020127.1">
    <property type="nucleotide sequence ID" value="XM_019162410.1"/>
</dbReference>
<dbReference type="AlphaFoldDB" id="A0A1E3NSJ0"/>
<dbReference type="SUPFAM" id="SSF52799">
    <property type="entry name" value="(Phosphotyrosine protein) phosphatases II"/>
    <property type="match status" value="1"/>
</dbReference>
<dbReference type="OrthoDB" id="6375174at2759"/>
<evidence type="ECO:0008006" key="3">
    <source>
        <dbReference type="Google" id="ProtNLM"/>
    </source>
</evidence>
<keyword evidence="2" id="KW-1185">Reference proteome</keyword>
<sequence>LTLIPPVRYNKVQSTLCRGGRPTLQNLLFLETFHLNTIISLTPQSIYNEDTESSKNIIELIEARGINYVHFATDSSAKDKGKNREIPITHEQVTQILEIILRKDSGNTYLHCTNGGQITSLVVACLRKVQLWSNVSIFDEFICYSSSANHNDRIFVEEFVPRLKVPKKSDRMAWL</sequence>
<reference evidence="1 2" key="1">
    <citation type="journal article" date="2016" name="Proc. Natl. Acad. Sci. U.S.A.">
        <title>Comparative genomics of biotechnologically important yeasts.</title>
        <authorList>
            <person name="Riley R."/>
            <person name="Haridas S."/>
            <person name="Wolfe K.H."/>
            <person name="Lopes M.R."/>
            <person name="Hittinger C.T."/>
            <person name="Goeker M."/>
            <person name="Salamov A.A."/>
            <person name="Wisecaver J.H."/>
            <person name="Long T.M."/>
            <person name="Calvey C.H."/>
            <person name="Aerts A.L."/>
            <person name="Barry K.W."/>
            <person name="Choi C."/>
            <person name="Clum A."/>
            <person name="Coughlan A.Y."/>
            <person name="Deshpande S."/>
            <person name="Douglass A.P."/>
            <person name="Hanson S.J."/>
            <person name="Klenk H.-P."/>
            <person name="LaButti K.M."/>
            <person name="Lapidus A."/>
            <person name="Lindquist E.A."/>
            <person name="Lipzen A.M."/>
            <person name="Meier-Kolthoff J.P."/>
            <person name="Ohm R.A."/>
            <person name="Otillar R.P."/>
            <person name="Pangilinan J.L."/>
            <person name="Peng Y."/>
            <person name="Rokas A."/>
            <person name="Rosa C.A."/>
            <person name="Scheuner C."/>
            <person name="Sibirny A.A."/>
            <person name="Slot J.C."/>
            <person name="Stielow J.B."/>
            <person name="Sun H."/>
            <person name="Kurtzman C.P."/>
            <person name="Blackwell M."/>
            <person name="Grigoriev I.V."/>
            <person name="Jeffries T.W."/>
        </authorList>
    </citation>
    <scope>NUCLEOTIDE SEQUENCE [LARGE SCALE GENOMIC DNA]</scope>
    <source>
        <strain evidence="1 2">NRRL Y-2026</strain>
    </source>
</reference>
<dbReference type="STRING" id="763406.A0A1E3NSJ0"/>
<name>A0A1E3NSJ0_9ASCO</name>
<evidence type="ECO:0000313" key="2">
    <source>
        <dbReference type="Proteomes" id="UP000094455"/>
    </source>
</evidence>
<accession>A0A1E3NSJ0</accession>
<dbReference type="Gene3D" id="3.90.190.10">
    <property type="entry name" value="Protein tyrosine phosphatase superfamily"/>
    <property type="match status" value="1"/>
</dbReference>
<evidence type="ECO:0000313" key="1">
    <source>
        <dbReference type="EMBL" id="ODQ49014.1"/>
    </source>
</evidence>
<dbReference type="Pfam" id="PF03162">
    <property type="entry name" value="Y_phosphatase2"/>
    <property type="match status" value="1"/>
</dbReference>
<dbReference type="InterPro" id="IPR004861">
    <property type="entry name" value="Siw14-like"/>
</dbReference>
<organism evidence="1 2">
    <name type="scientific">Pichia membranifaciens NRRL Y-2026</name>
    <dbReference type="NCBI Taxonomy" id="763406"/>
    <lineage>
        <taxon>Eukaryota</taxon>
        <taxon>Fungi</taxon>
        <taxon>Dikarya</taxon>
        <taxon>Ascomycota</taxon>
        <taxon>Saccharomycotina</taxon>
        <taxon>Pichiomycetes</taxon>
        <taxon>Pichiales</taxon>
        <taxon>Pichiaceae</taxon>
        <taxon>Pichia</taxon>
    </lineage>
</organism>
<dbReference type="EMBL" id="KV454001">
    <property type="protein sequence ID" value="ODQ49014.1"/>
    <property type="molecule type" value="Genomic_DNA"/>
</dbReference>
<gene>
    <name evidence="1" type="ORF">PICMEDRAFT_25727</name>
</gene>
<dbReference type="Proteomes" id="UP000094455">
    <property type="component" value="Unassembled WGS sequence"/>
</dbReference>
<proteinExistence type="predicted"/>
<feature type="non-terminal residue" evidence="1">
    <location>
        <position position="175"/>
    </location>
</feature>
<dbReference type="GO" id="GO:0016791">
    <property type="term" value="F:phosphatase activity"/>
    <property type="evidence" value="ECO:0007669"/>
    <property type="project" value="TreeGrafter"/>
</dbReference>
<dbReference type="PANTHER" id="PTHR31126">
    <property type="entry name" value="TYROSINE-PROTEIN PHOSPHATASE"/>
    <property type="match status" value="1"/>
</dbReference>
<dbReference type="InterPro" id="IPR029021">
    <property type="entry name" value="Prot-tyrosine_phosphatase-like"/>
</dbReference>